<keyword evidence="3" id="KW-1185">Reference proteome</keyword>
<proteinExistence type="predicted"/>
<accession>A0ABT7M0T8</accession>
<dbReference type="PANTHER" id="PTHR46361">
    <property type="entry name" value="ELECTRON CARRIER/ PROTEIN DISULFIDE OXIDOREDUCTASE"/>
    <property type="match status" value="1"/>
</dbReference>
<evidence type="ECO:0000313" key="2">
    <source>
        <dbReference type="EMBL" id="MDL5057240.1"/>
    </source>
</evidence>
<sequence length="229" mass="26927">MLDFTPWDALLQRYVNDVGSVNYSAWQQESLEQLKSWLFKVESFDLPTSCPSGVQLAYWINLYNAGVIFQVLERYPIPSIFPRFFNIPNGLSFWRFFSRRILSQGRYSLNQIEHQILRQQFQEPRIHFALVCAARGCPLLRNQAYYPDTVFEQLEADALRFIQNPQKVRYDSVTHTLYCSKILKWYGKDFLRVSPSVAEYIQGYLQAEMASADEPQLAYLDYDWSLNAQ</sequence>
<dbReference type="InterPro" id="IPR006869">
    <property type="entry name" value="DUF547"/>
</dbReference>
<reference evidence="2 3" key="1">
    <citation type="submission" date="2023-06" db="EMBL/GenBank/DDBJ databases">
        <title>Whole genome sequence of Oscillatoria calcuttensis NRMC-F 0142.</title>
        <authorList>
            <person name="Shakena Fathima T."/>
            <person name="Muralitharan G."/>
            <person name="Thajuddin N."/>
        </authorList>
    </citation>
    <scope>NUCLEOTIDE SEQUENCE [LARGE SCALE GENOMIC DNA]</scope>
    <source>
        <strain evidence="2 3">NRMC-F 0142</strain>
    </source>
</reference>
<gene>
    <name evidence="2" type="ORF">QQ055_07155</name>
</gene>
<name>A0ABT7M0T8_9CYAN</name>
<dbReference type="Proteomes" id="UP001230986">
    <property type="component" value="Unassembled WGS sequence"/>
</dbReference>
<dbReference type="RefSeq" id="WP_286004447.1">
    <property type="nucleotide sequence ID" value="NZ_JASVEJ010000026.1"/>
</dbReference>
<dbReference type="Pfam" id="PF04784">
    <property type="entry name" value="DUF547"/>
    <property type="match status" value="1"/>
</dbReference>
<evidence type="ECO:0000313" key="3">
    <source>
        <dbReference type="Proteomes" id="UP001230986"/>
    </source>
</evidence>
<feature type="domain" description="DUF547" evidence="1">
    <location>
        <begin position="54"/>
        <end position="162"/>
    </location>
</feature>
<protein>
    <submittedName>
        <fullName evidence="2">DUF547 domain-containing protein</fullName>
    </submittedName>
</protein>
<dbReference type="PANTHER" id="PTHR46361:SF3">
    <property type="entry name" value="ELECTRON CARRIER_ PROTEIN DISULFIDE OXIDOREDUCTASE"/>
    <property type="match status" value="1"/>
</dbReference>
<organism evidence="2 3">
    <name type="scientific">Geitlerinema calcuttense NRMC-F 0142</name>
    <dbReference type="NCBI Taxonomy" id="2922238"/>
    <lineage>
        <taxon>Bacteria</taxon>
        <taxon>Bacillati</taxon>
        <taxon>Cyanobacteriota</taxon>
        <taxon>Cyanophyceae</taxon>
        <taxon>Geitlerinematales</taxon>
        <taxon>Geitlerinemataceae</taxon>
        <taxon>Geitlerinema</taxon>
    </lineage>
</organism>
<evidence type="ECO:0000259" key="1">
    <source>
        <dbReference type="Pfam" id="PF04784"/>
    </source>
</evidence>
<comment type="caution">
    <text evidence="2">The sequence shown here is derived from an EMBL/GenBank/DDBJ whole genome shotgun (WGS) entry which is preliminary data.</text>
</comment>
<dbReference type="EMBL" id="JASVEJ010000026">
    <property type="protein sequence ID" value="MDL5057240.1"/>
    <property type="molecule type" value="Genomic_DNA"/>
</dbReference>